<dbReference type="EMBL" id="NBIV01000193">
    <property type="protein sequence ID" value="PXF41814.1"/>
    <property type="molecule type" value="Genomic_DNA"/>
</dbReference>
<accession>A0A2V3II96</accession>
<sequence length="255" mass="29151">MTQKCVTAPEQCHAHHDYTQALIEPRRSNISTLKCATAHGRPYSSLWRLKQAQSQGKQVGSRGIKPLLTKEEEQIFKNSVLFFSPRGTPLLLNCPKDLVKHFVRSLSQQRRSKRPFRNDRQGDGFVRSFLRRHSNMTVKRRSHLEKPRQLAMSETNHAKTLARFQHMFKEYKIDPPEQLFKIDENGFSTGTAARLRAKARFDAKNRSNSVELNEAANVQLGTITPAISADGRAWSPLAVLAGKQWKHRTRPDGTR</sequence>
<dbReference type="OrthoDB" id="71166at2759"/>
<keyword evidence="2" id="KW-1185">Reference proteome</keyword>
<dbReference type="Proteomes" id="UP000247409">
    <property type="component" value="Unassembled WGS sequence"/>
</dbReference>
<evidence type="ECO:0000313" key="1">
    <source>
        <dbReference type="EMBL" id="PXF41814.1"/>
    </source>
</evidence>
<proteinExistence type="predicted"/>
<protein>
    <submittedName>
        <fullName evidence="1">Uncharacterized protein</fullName>
    </submittedName>
</protein>
<evidence type="ECO:0000313" key="2">
    <source>
        <dbReference type="Proteomes" id="UP000247409"/>
    </source>
</evidence>
<organism evidence="1 2">
    <name type="scientific">Gracilariopsis chorda</name>
    <dbReference type="NCBI Taxonomy" id="448386"/>
    <lineage>
        <taxon>Eukaryota</taxon>
        <taxon>Rhodophyta</taxon>
        <taxon>Florideophyceae</taxon>
        <taxon>Rhodymeniophycidae</taxon>
        <taxon>Gracilariales</taxon>
        <taxon>Gracilariaceae</taxon>
        <taxon>Gracilariopsis</taxon>
    </lineage>
</organism>
<comment type="caution">
    <text evidence="1">The sequence shown here is derived from an EMBL/GenBank/DDBJ whole genome shotgun (WGS) entry which is preliminary data.</text>
</comment>
<gene>
    <name evidence="1" type="ORF">BWQ96_08462</name>
</gene>
<name>A0A2V3II96_9FLOR</name>
<reference evidence="1 2" key="1">
    <citation type="journal article" date="2018" name="Mol. Biol. Evol.">
        <title>Analysis of the draft genome of the red seaweed Gracilariopsis chorda provides insights into genome size evolution in Rhodophyta.</title>
        <authorList>
            <person name="Lee J."/>
            <person name="Yang E.C."/>
            <person name="Graf L."/>
            <person name="Yang J.H."/>
            <person name="Qiu H."/>
            <person name="Zel Zion U."/>
            <person name="Chan C.X."/>
            <person name="Stephens T.G."/>
            <person name="Weber A.P.M."/>
            <person name="Boo G.H."/>
            <person name="Boo S.M."/>
            <person name="Kim K.M."/>
            <person name="Shin Y."/>
            <person name="Jung M."/>
            <person name="Lee S.J."/>
            <person name="Yim H.S."/>
            <person name="Lee J.H."/>
            <person name="Bhattacharya D."/>
            <person name="Yoon H.S."/>
        </authorList>
    </citation>
    <scope>NUCLEOTIDE SEQUENCE [LARGE SCALE GENOMIC DNA]</scope>
    <source>
        <strain evidence="1 2">SKKU-2015</strain>
        <tissue evidence="1">Whole body</tissue>
    </source>
</reference>
<dbReference type="AlphaFoldDB" id="A0A2V3II96"/>